<evidence type="ECO:0000313" key="1">
    <source>
        <dbReference type="EMBL" id="KAK7859276.1"/>
    </source>
</evidence>
<gene>
    <name evidence="1" type="ORF">CFP56_007774</name>
</gene>
<dbReference type="AlphaFoldDB" id="A0AAW0M737"/>
<comment type="caution">
    <text evidence="1">The sequence shown here is derived from an EMBL/GenBank/DDBJ whole genome shotgun (WGS) entry which is preliminary data.</text>
</comment>
<sequence>MLKLTLASFHIPHYILHATACSRARPSRINHINTTRFTQPYLLKSPRLLFAFWNSFWMNNNRVLVEVRGIVRIGVVFMGMGVLVWHAKFNWVDRSQIPRGSFSALVGLIQTKPQLLDLFATTAWSIWCRRNKARLNEPVMP</sequence>
<name>A0AAW0M737_QUESU</name>
<reference evidence="1" key="2">
    <citation type="journal article" date="2018" name="Sci. Data">
        <title>The draft genome sequence of cork oak.</title>
        <authorList>
            <person name="Ramos A.M."/>
            <person name="Usie A."/>
            <person name="Barbosa P."/>
            <person name="Barros P.M."/>
            <person name="Capote T."/>
            <person name="Chaves I."/>
            <person name="Simoes F."/>
            <person name="Abreu I."/>
            <person name="Carrasquinho I."/>
            <person name="Faro C."/>
            <person name="Guimaraes J.B."/>
            <person name="Mendonca D."/>
            <person name="Nobrega F."/>
            <person name="Rodrigues L."/>
            <person name="Saibo N.J.M."/>
            <person name="Varela M.C."/>
            <person name="Egas C."/>
            <person name="Matos J."/>
            <person name="Miguel C.M."/>
            <person name="Oliveira M.M."/>
            <person name="Ricardo C.P."/>
            <person name="Goncalves S."/>
        </authorList>
    </citation>
    <scope>NUCLEOTIDE SEQUENCE [LARGE SCALE GENOMIC DNA]</scope>
    <source>
        <strain evidence="1">HL8</strain>
    </source>
</reference>
<proteinExistence type="predicted"/>
<protein>
    <submittedName>
        <fullName evidence="1">Uncharacterized protein</fullName>
    </submittedName>
</protein>
<feature type="non-terminal residue" evidence="1">
    <location>
        <position position="141"/>
    </location>
</feature>
<reference evidence="1" key="1">
    <citation type="submission" date="2017-12" db="EMBL/GenBank/DDBJ databases">
        <authorList>
            <person name="Barbosa P."/>
            <person name="Usie A."/>
            <person name="Ramos A.M."/>
        </authorList>
    </citation>
    <scope>NUCLEOTIDE SEQUENCE</scope>
    <source>
        <strain evidence="1">HL8</strain>
        <tissue evidence="1">Leaves</tissue>
    </source>
</reference>
<organism evidence="1">
    <name type="scientific">Quercus suber</name>
    <name type="common">Cork oak</name>
    <dbReference type="NCBI Taxonomy" id="58331"/>
    <lineage>
        <taxon>Eukaryota</taxon>
        <taxon>Viridiplantae</taxon>
        <taxon>Streptophyta</taxon>
        <taxon>Embryophyta</taxon>
        <taxon>Tracheophyta</taxon>
        <taxon>Spermatophyta</taxon>
        <taxon>Magnoliopsida</taxon>
        <taxon>eudicotyledons</taxon>
        <taxon>Gunneridae</taxon>
        <taxon>Pentapetalae</taxon>
        <taxon>rosids</taxon>
        <taxon>fabids</taxon>
        <taxon>Fagales</taxon>
        <taxon>Fagaceae</taxon>
        <taxon>Quercus</taxon>
    </lineage>
</organism>
<accession>A0AAW0M737</accession>
<dbReference type="EMBL" id="PKMF04000014">
    <property type="protein sequence ID" value="KAK7859276.1"/>
    <property type="molecule type" value="Genomic_DNA"/>
</dbReference>
<reference evidence="1" key="3">
    <citation type="submission" date="2023-07" db="EMBL/GenBank/DDBJ databases">
        <title>An improved reference 1 genome and first organelle genomes of Quercus suber.</title>
        <authorList>
            <consortium name="Genosuber Consortium"/>
            <person name="Usie A."/>
            <person name="Serra O."/>
            <person name="Barros P."/>
        </authorList>
    </citation>
    <scope>NUCLEOTIDE SEQUENCE</scope>
    <source>
        <strain evidence="1">HL8</strain>
        <tissue evidence="1">Leaves</tissue>
    </source>
</reference>